<evidence type="ECO:0000256" key="5">
    <source>
        <dbReference type="ARBA" id="ARBA00023002"/>
    </source>
</evidence>
<dbReference type="PRINTS" id="PR00368">
    <property type="entry name" value="FADPNR"/>
</dbReference>
<dbReference type="Gene3D" id="3.40.250.10">
    <property type="entry name" value="Rhodanese-like domain"/>
    <property type="match status" value="1"/>
</dbReference>
<dbReference type="PRINTS" id="PR00411">
    <property type="entry name" value="PNDRDTASEI"/>
</dbReference>
<dbReference type="AlphaFoldDB" id="G9WY00"/>
<gene>
    <name evidence="8" type="ORF">HMPREF9629_01051</name>
</gene>
<dbReference type="InterPro" id="IPR001763">
    <property type="entry name" value="Rhodanese-like_dom"/>
</dbReference>
<keyword evidence="5" id="KW-0560">Oxidoreductase</keyword>
<keyword evidence="6" id="KW-0676">Redox-active center</keyword>
<dbReference type="Pfam" id="PF07992">
    <property type="entry name" value="Pyr_redox_2"/>
    <property type="match status" value="1"/>
</dbReference>
<dbReference type="Gene3D" id="3.30.110.40">
    <property type="entry name" value="TusA-like domain"/>
    <property type="match status" value="1"/>
</dbReference>
<dbReference type="HOGENOM" id="CLU_003291_3_1_9"/>
<dbReference type="Proteomes" id="UP000006437">
    <property type="component" value="Unassembled WGS sequence"/>
</dbReference>
<name>G9WY00_9FIRM</name>
<sequence>MKIVIIGGVAGGATAAARLRRLDEKAEIILFEKGAYVSFANCGLPYYIGGEIMSRDALFVSTKETITAKYNVDIRDRTEVIKIDKDNKKVLAKYIETGKTYEENYDKLIISTGSSPFVPDFEGKDFDNVFTLWTIPDTDRIYNFIKNNAPKKAVVVGGGFIGLEMVENLSRRGIEVTLVEKMNQVMPPLDKDMAKLAENHLVAKSVNLMLEKGLAKITSNGRNVVLDDGSTIETDMVILSIGVRPNSSLAKDAWLKLNQRGGIIVDEFGQTSDSDIYAVGDVIEVENYLTRDKTMIPLAGPANKQGRAVCANVLDSYNKEAYKGTMGTSIAKIFDITVASTGLNEKMLNANGKIYKKDYFISLVHPMSQAGYYPGGLPMTIKLIFASNKKILGAQIVGYTGVDKRIDTIATSIHYGGDIYDLSQLELAYAPPYSSAKDPVNFAGFTACNIYEGLSSPMRYEEYLKNTDKYVLIDVREKMETMAGTVENSINIPLTTLRESINTLDKNKEYVVQCAVGLRGYIAERIFKQNGFTAFNLLGGYRTYCDITMPTNLSSNNNTCYCSTSNDTNQDKFESEKTEDAPTKIEILNVCGLSCPGPIMQVSKYIDTIKDSEYVKVLSTDPGFARDIKSWCNNTGNTLISQDMQENKFIATIKKGTDVKQSQNTVISNKKEKTMIIFSGDLDKAIASFIIANGAASMGNKVNMFFTFWGLNILRKNEHVLTKKDFISTIFSSMMPQGSQKLGLSKMNFLGIGAKMIRGIMNKHNVPSLEELIQQAKENNIKISACQMSMDLMGIKLEELIDGVEVAGVASMLDDNDNSNMNLFI</sequence>
<dbReference type="SUPFAM" id="SSF52821">
    <property type="entry name" value="Rhodanese/Cell cycle control phosphatase"/>
    <property type="match status" value="1"/>
</dbReference>
<organism evidence="8 9">
    <name type="scientific">Peptoanaerobacter stomatis</name>
    <dbReference type="NCBI Taxonomy" id="796937"/>
    <lineage>
        <taxon>Bacteria</taxon>
        <taxon>Bacillati</taxon>
        <taxon>Bacillota</taxon>
        <taxon>Clostridia</taxon>
        <taxon>Peptostreptococcales</taxon>
        <taxon>Filifactoraceae</taxon>
        <taxon>Peptoanaerobacter</taxon>
    </lineage>
</organism>
<dbReference type="InterPro" id="IPR036873">
    <property type="entry name" value="Rhodanese-like_dom_sf"/>
</dbReference>
<dbReference type="SUPFAM" id="SSF51905">
    <property type="entry name" value="FAD/NAD(P)-binding domain"/>
    <property type="match status" value="2"/>
</dbReference>
<dbReference type="RefSeq" id="WP_009525286.1">
    <property type="nucleotide sequence ID" value="NZ_JH414551.1"/>
</dbReference>
<evidence type="ECO:0000256" key="3">
    <source>
        <dbReference type="ARBA" id="ARBA00022630"/>
    </source>
</evidence>
<dbReference type="Pfam" id="PF00581">
    <property type="entry name" value="Rhodanese"/>
    <property type="match status" value="1"/>
</dbReference>
<comment type="similarity">
    <text evidence="2">Belongs to the class-III pyridine nucleotide-disulfide oxidoreductase family.</text>
</comment>
<dbReference type="InterPro" id="IPR050260">
    <property type="entry name" value="FAD-bd_OxRdtase"/>
</dbReference>
<dbReference type="InterPro" id="IPR016156">
    <property type="entry name" value="FAD/NAD-linked_Rdtase_dimer_sf"/>
</dbReference>
<keyword evidence="4" id="KW-0274">FAD</keyword>
<dbReference type="Pfam" id="PF01206">
    <property type="entry name" value="TusA"/>
    <property type="match status" value="1"/>
</dbReference>
<dbReference type="EMBL" id="AFZE01000002">
    <property type="protein sequence ID" value="EHL16504.1"/>
    <property type="molecule type" value="Genomic_DNA"/>
</dbReference>
<evidence type="ECO:0000256" key="2">
    <source>
        <dbReference type="ARBA" id="ARBA00009130"/>
    </source>
</evidence>
<evidence type="ECO:0000256" key="6">
    <source>
        <dbReference type="ARBA" id="ARBA00023284"/>
    </source>
</evidence>
<dbReference type="InterPro" id="IPR023753">
    <property type="entry name" value="FAD/NAD-binding_dom"/>
</dbReference>
<accession>G9WY00</accession>
<dbReference type="SUPFAM" id="SSF75169">
    <property type="entry name" value="DsrEFH-like"/>
    <property type="match status" value="1"/>
</dbReference>
<proteinExistence type="inferred from homology"/>
<dbReference type="SMART" id="SM00450">
    <property type="entry name" value="RHOD"/>
    <property type="match status" value="1"/>
</dbReference>
<dbReference type="InterPro" id="IPR036868">
    <property type="entry name" value="TusA-like_sf"/>
</dbReference>
<dbReference type="PANTHER" id="PTHR43429:SF1">
    <property type="entry name" value="NAD(P)H SULFUR OXIDOREDUCTASE (COA-DEPENDENT)"/>
    <property type="match status" value="1"/>
</dbReference>
<evidence type="ECO:0000259" key="7">
    <source>
        <dbReference type="PROSITE" id="PS50206"/>
    </source>
</evidence>
<dbReference type="PANTHER" id="PTHR43429">
    <property type="entry name" value="PYRIDINE NUCLEOTIDE-DISULFIDE OXIDOREDUCTASE DOMAIN-CONTAINING"/>
    <property type="match status" value="1"/>
</dbReference>
<dbReference type="InterPro" id="IPR032836">
    <property type="entry name" value="DsrE2-like"/>
</dbReference>
<dbReference type="Pfam" id="PF13686">
    <property type="entry name" value="DrsE_2"/>
    <property type="match status" value="1"/>
</dbReference>
<dbReference type="InterPro" id="IPR004099">
    <property type="entry name" value="Pyr_nucl-diS_OxRdtase_dimer"/>
</dbReference>
<comment type="caution">
    <text evidence="8">The sequence shown here is derived from an EMBL/GenBank/DDBJ whole genome shotgun (WGS) entry which is preliminary data.</text>
</comment>
<comment type="cofactor">
    <cofactor evidence="1">
        <name>FAD</name>
        <dbReference type="ChEBI" id="CHEBI:57692"/>
    </cofactor>
</comment>
<dbReference type="PROSITE" id="PS50206">
    <property type="entry name" value="RHODANESE_3"/>
    <property type="match status" value="1"/>
</dbReference>
<dbReference type="InterPro" id="IPR036188">
    <property type="entry name" value="FAD/NAD-bd_sf"/>
</dbReference>
<evidence type="ECO:0000256" key="4">
    <source>
        <dbReference type="ARBA" id="ARBA00022827"/>
    </source>
</evidence>
<dbReference type="InterPro" id="IPR027396">
    <property type="entry name" value="DsrEFH-like"/>
</dbReference>
<evidence type="ECO:0000256" key="1">
    <source>
        <dbReference type="ARBA" id="ARBA00001974"/>
    </source>
</evidence>
<keyword evidence="3" id="KW-0285">Flavoprotein</keyword>
<dbReference type="InterPro" id="IPR001455">
    <property type="entry name" value="TusA-like"/>
</dbReference>
<dbReference type="SUPFAM" id="SSF64307">
    <property type="entry name" value="SirA-like"/>
    <property type="match status" value="1"/>
</dbReference>
<dbReference type="PATRIC" id="fig|796937.3.peg.243"/>
<dbReference type="SUPFAM" id="SSF55424">
    <property type="entry name" value="FAD/NAD-linked reductases, dimerisation (C-terminal) domain"/>
    <property type="match status" value="1"/>
</dbReference>
<evidence type="ECO:0000313" key="8">
    <source>
        <dbReference type="EMBL" id="EHL16504.1"/>
    </source>
</evidence>
<evidence type="ECO:0000313" key="9">
    <source>
        <dbReference type="Proteomes" id="UP000006437"/>
    </source>
</evidence>
<dbReference type="GO" id="GO:0016491">
    <property type="term" value="F:oxidoreductase activity"/>
    <property type="evidence" value="ECO:0007669"/>
    <property type="project" value="UniProtKB-KW"/>
</dbReference>
<dbReference type="Pfam" id="PF02852">
    <property type="entry name" value="Pyr_redox_dim"/>
    <property type="match status" value="1"/>
</dbReference>
<dbReference type="BioCyc" id="EBAC796937-HMP:GMGH-1053-MONOMER"/>
<dbReference type="Gene3D" id="3.50.50.60">
    <property type="entry name" value="FAD/NAD(P)-binding domain"/>
    <property type="match status" value="2"/>
</dbReference>
<protein>
    <recommendedName>
        <fullName evidence="7">Rhodanese domain-containing protein</fullName>
    </recommendedName>
</protein>
<reference evidence="8 9" key="1">
    <citation type="submission" date="2011-08" db="EMBL/GenBank/DDBJ databases">
        <title>The Genome Sequence of Eubacteriaceae bacterium ACC19a.</title>
        <authorList>
            <consortium name="The Broad Institute Genome Sequencing Platform"/>
            <person name="Earl A."/>
            <person name="Ward D."/>
            <person name="Feldgarden M."/>
            <person name="Gevers D."/>
            <person name="Sizova M."/>
            <person name="Hazen A."/>
            <person name="Epstein S."/>
            <person name="Young S.K."/>
            <person name="Zeng Q."/>
            <person name="Gargeya S."/>
            <person name="Fitzgerald M."/>
            <person name="Haas B."/>
            <person name="Abouelleil A."/>
            <person name="Alvarado L."/>
            <person name="Arachchi H.M."/>
            <person name="Berlin A."/>
            <person name="Brown A."/>
            <person name="Chapman S.B."/>
            <person name="Chen Z."/>
            <person name="Dunbar C."/>
            <person name="Freedman E."/>
            <person name="Gearin G."/>
            <person name="Gellesch M."/>
            <person name="Goldberg J."/>
            <person name="Griggs A."/>
            <person name="Gujja S."/>
            <person name="Heiman D."/>
            <person name="Howarth C."/>
            <person name="Larson L."/>
            <person name="Lui A."/>
            <person name="MacDonald P.J.P."/>
            <person name="Montmayeur A."/>
            <person name="Murphy C."/>
            <person name="Neiman D."/>
            <person name="Pearson M."/>
            <person name="Priest M."/>
            <person name="Roberts A."/>
            <person name="Saif S."/>
            <person name="Shea T."/>
            <person name="Shenoy N."/>
            <person name="Sisk P."/>
            <person name="Stolte C."/>
            <person name="Sykes S."/>
            <person name="Wortman J."/>
            <person name="Nusbaum C."/>
            <person name="Birren B."/>
        </authorList>
    </citation>
    <scope>NUCLEOTIDE SEQUENCE [LARGE SCALE GENOMIC DNA]</scope>
    <source>
        <strain evidence="8 9">ACC19a</strain>
    </source>
</reference>
<dbReference type="Gene3D" id="3.40.1260.10">
    <property type="entry name" value="DsrEFH-like"/>
    <property type="match status" value="1"/>
</dbReference>
<feature type="domain" description="Rhodanese" evidence="7">
    <location>
        <begin position="466"/>
        <end position="553"/>
    </location>
</feature>